<name>A0A1G7ZNK0_9GAMM</name>
<evidence type="ECO:0000313" key="1">
    <source>
        <dbReference type="EMBL" id="SDH10283.1"/>
    </source>
</evidence>
<dbReference type="Proteomes" id="UP000198606">
    <property type="component" value="Unassembled WGS sequence"/>
</dbReference>
<dbReference type="RefSeq" id="WP_167359709.1">
    <property type="nucleotide sequence ID" value="NZ_FNDG01000002.1"/>
</dbReference>
<evidence type="ECO:0000313" key="2">
    <source>
        <dbReference type="Proteomes" id="UP000198606"/>
    </source>
</evidence>
<dbReference type="STRING" id="29435.SAMN05216588_102418"/>
<proteinExistence type="predicted"/>
<reference evidence="1 2" key="1">
    <citation type="submission" date="2016-10" db="EMBL/GenBank/DDBJ databases">
        <authorList>
            <person name="de Groot N.N."/>
        </authorList>
    </citation>
    <scope>NUCLEOTIDE SEQUENCE [LARGE SCALE GENOMIC DNA]</scope>
    <source>
        <strain evidence="1 2">LMG 18387</strain>
    </source>
</reference>
<dbReference type="AlphaFoldDB" id="A0A1G7ZNK0"/>
<protein>
    <submittedName>
        <fullName evidence="1">Uncharacterized protein</fullName>
    </submittedName>
</protein>
<dbReference type="EMBL" id="FNDG01000002">
    <property type="protein sequence ID" value="SDH10283.1"/>
    <property type="molecule type" value="Genomic_DNA"/>
</dbReference>
<gene>
    <name evidence="1" type="ORF">SAMN05216588_102418</name>
</gene>
<organism evidence="1 2">
    <name type="scientific">Phytopseudomonas flavescens</name>
    <dbReference type="NCBI Taxonomy" id="29435"/>
    <lineage>
        <taxon>Bacteria</taxon>
        <taxon>Pseudomonadati</taxon>
        <taxon>Pseudomonadota</taxon>
        <taxon>Gammaproteobacteria</taxon>
        <taxon>Pseudomonadales</taxon>
        <taxon>Pseudomonadaceae</taxon>
        <taxon>Phytopseudomonas</taxon>
    </lineage>
</organism>
<accession>A0A1G7ZNK0</accession>
<sequence>MTLRTVYRLTVLAANGCYVAPRYVNVRALMLDDDSQCLYTPIRWLAYEVAA</sequence>